<dbReference type="RefSeq" id="WP_320002820.1">
    <property type="nucleotide sequence ID" value="NZ_JAUHJS010000001.1"/>
</dbReference>
<evidence type="ECO:0000313" key="3">
    <source>
        <dbReference type="Proteomes" id="UP001168552"/>
    </source>
</evidence>
<accession>A0ABT8F1X4</accession>
<feature type="transmembrane region" description="Helical" evidence="1">
    <location>
        <begin position="20"/>
        <end position="39"/>
    </location>
</feature>
<keyword evidence="1" id="KW-0812">Transmembrane</keyword>
<proteinExistence type="predicted"/>
<keyword evidence="3" id="KW-1185">Reference proteome</keyword>
<dbReference type="InterPro" id="IPR004891">
    <property type="entry name" value="Mercury-R_MerC"/>
</dbReference>
<evidence type="ECO:0000313" key="2">
    <source>
        <dbReference type="EMBL" id="MDN4164294.1"/>
    </source>
</evidence>
<organism evidence="2 3">
    <name type="scientific">Shiella aurantiaca</name>
    <dbReference type="NCBI Taxonomy" id="3058365"/>
    <lineage>
        <taxon>Bacteria</taxon>
        <taxon>Pseudomonadati</taxon>
        <taxon>Bacteroidota</taxon>
        <taxon>Cytophagia</taxon>
        <taxon>Cytophagales</taxon>
        <taxon>Shiellaceae</taxon>
        <taxon>Shiella</taxon>
    </lineage>
</organism>
<feature type="transmembrane region" description="Helical" evidence="1">
    <location>
        <begin position="71"/>
        <end position="90"/>
    </location>
</feature>
<sequence length="124" mass="14111">MKKFFKSITNADQLGIISSALCLIHCLLTPVFVGTVLITDHAAEQYHYLNYFFLVLSLVAVWTSTRKQSNLTIRTLLWLFFVVFSVTLLTEQSSVLSRYIMYAASIGLVVTHYFSLRECQSCEA</sequence>
<dbReference type="Proteomes" id="UP001168552">
    <property type="component" value="Unassembled WGS sequence"/>
</dbReference>
<feature type="transmembrane region" description="Helical" evidence="1">
    <location>
        <begin position="96"/>
        <end position="116"/>
    </location>
</feature>
<protein>
    <submittedName>
        <fullName evidence="2">MerC domain-containing protein</fullName>
    </submittedName>
</protein>
<dbReference type="Pfam" id="PF03203">
    <property type="entry name" value="MerC"/>
    <property type="match status" value="1"/>
</dbReference>
<dbReference type="EMBL" id="JAUHJS010000001">
    <property type="protein sequence ID" value="MDN4164294.1"/>
    <property type="molecule type" value="Genomic_DNA"/>
</dbReference>
<feature type="transmembrane region" description="Helical" evidence="1">
    <location>
        <begin position="45"/>
        <end position="64"/>
    </location>
</feature>
<name>A0ABT8F1X4_9BACT</name>
<keyword evidence="1" id="KW-0472">Membrane</keyword>
<gene>
    <name evidence="2" type="ORF">QWY31_02210</name>
</gene>
<reference evidence="2" key="1">
    <citation type="submission" date="2023-06" db="EMBL/GenBank/DDBJ databases">
        <title>Cytophagales bacterium Strain LB-30, isolated from soil.</title>
        <authorList>
            <person name="Liu B."/>
        </authorList>
    </citation>
    <scope>NUCLEOTIDE SEQUENCE</scope>
    <source>
        <strain evidence="2">LB-30</strain>
    </source>
</reference>
<keyword evidence="1" id="KW-1133">Transmembrane helix</keyword>
<comment type="caution">
    <text evidence="2">The sequence shown here is derived from an EMBL/GenBank/DDBJ whole genome shotgun (WGS) entry which is preliminary data.</text>
</comment>
<evidence type="ECO:0000256" key="1">
    <source>
        <dbReference type="SAM" id="Phobius"/>
    </source>
</evidence>